<evidence type="ECO:0000313" key="1">
    <source>
        <dbReference type="EMBL" id="MCD5316174.1"/>
    </source>
</evidence>
<keyword evidence="2" id="KW-1185">Reference proteome</keyword>
<dbReference type="AlphaFoldDB" id="A0A9X1NMA1"/>
<dbReference type="EMBL" id="JAJOMB010000027">
    <property type="protein sequence ID" value="MCD5316174.1"/>
    <property type="molecule type" value="Genomic_DNA"/>
</dbReference>
<evidence type="ECO:0000313" key="2">
    <source>
        <dbReference type="Proteomes" id="UP001138997"/>
    </source>
</evidence>
<comment type="caution">
    <text evidence="1">The sequence shown here is derived from an EMBL/GenBank/DDBJ whole genome shotgun (WGS) entry which is preliminary data.</text>
</comment>
<dbReference type="Proteomes" id="UP001138997">
    <property type="component" value="Unassembled WGS sequence"/>
</dbReference>
<name>A0A9X1NMA1_9ACTN</name>
<reference evidence="1" key="1">
    <citation type="submission" date="2021-11" db="EMBL/GenBank/DDBJ databases">
        <title>Streptomyces corallinus and Kineosporia corallina sp. nov., two new coral-derived marine actinobacteria.</title>
        <authorList>
            <person name="Buangrab K."/>
            <person name="Sutthacheep M."/>
            <person name="Yeemin T."/>
            <person name="Harunari E."/>
            <person name="Igarashi Y."/>
            <person name="Sripreechasak P."/>
            <person name="Kanchanasin P."/>
            <person name="Tanasupawat S."/>
            <person name="Phongsopitanun W."/>
        </authorList>
    </citation>
    <scope>NUCLEOTIDE SEQUENCE</scope>
    <source>
        <strain evidence="1">JCM 31032</strain>
    </source>
</reference>
<dbReference type="RefSeq" id="WP_231449026.1">
    <property type="nucleotide sequence ID" value="NZ_JAJOMB010000027.1"/>
</dbReference>
<organism evidence="1 2">
    <name type="scientific">Kineosporia babensis</name>
    <dbReference type="NCBI Taxonomy" id="499548"/>
    <lineage>
        <taxon>Bacteria</taxon>
        <taxon>Bacillati</taxon>
        <taxon>Actinomycetota</taxon>
        <taxon>Actinomycetes</taxon>
        <taxon>Kineosporiales</taxon>
        <taxon>Kineosporiaceae</taxon>
        <taxon>Kineosporia</taxon>
    </lineage>
</organism>
<protein>
    <submittedName>
        <fullName evidence="1">Uncharacterized protein</fullName>
    </submittedName>
</protein>
<accession>A0A9X1NMA1</accession>
<proteinExistence type="predicted"/>
<sequence>MTEALRDQQARPLAPLITDFVRYSGYWWIASPDGWLRITDPDLARTLDRQHQRFAKGLF</sequence>
<gene>
    <name evidence="1" type="ORF">LR394_35290</name>
</gene>